<dbReference type="GO" id="GO:0016020">
    <property type="term" value="C:membrane"/>
    <property type="evidence" value="ECO:0007669"/>
    <property type="project" value="UniProtKB-SubCell"/>
</dbReference>
<keyword evidence="12 13" id="KW-0472">Membrane</keyword>
<dbReference type="Gene3D" id="1.20.120.620">
    <property type="entry name" value="Backbone structure of the membrane domain of e. Coli histidine kinase receptor kdpd"/>
    <property type="match status" value="1"/>
</dbReference>
<evidence type="ECO:0000256" key="4">
    <source>
        <dbReference type="ARBA" id="ARBA00022553"/>
    </source>
</evidence>
<dbReference type="GO" id="GO:0004673">
    <property type="term" value="F:protein histidine kinase activity"/>
    <property type="evidence" value="ECO:0007669"/>
    <property type="project" value="UniProtKB-EC"/>
</dbReference>
<keyword evidence="8 15" id="KW-0418">Kinase</keyword>
<keyword evidence="7" id="KW-0547">Nucleotide-binding</keyword>
<evidence type="ECO:0000259" key="14">
    <source>
        <dbReference type="SMART" id="SM00387"/>
    </source>
</evidence>
<evidence type="ECO:0000256" key="8">
    <source>
        <dbReference type="ARBA" id="ARBA00022777"/>
    </source>
</evidence>
<dbReference type="SMART" id="SM00387">
    <property type="entry name" value="HATPase_c"/>
    <property type="match status" value="1"/>
</dbReference>
<dbReference type="InterPro" id="IPR038318">
    <property type="entry name" value="KdpD_sf"/>
</dbReference>
<dbReference type="InterPro" id="IPR003594">
    <property type="entry name" value="HATPase_dom"/>
</dbReference>
<evidence type="ECO:0000313" key="16">
    <source>
        <dbReference type="Proteomes" id="UP000574769"/>
    </source>
</evidence>
<keyword evidence="6 13" id="KW-0812">Transmembrane</keyword>
<evidence type="ECO:0000256" key="7">
    <source>
        <dbReference type="ARBA" id="ARBA00022741"/>
    </source>
</evidence>
<dbReference type="Gene3D" id="3.30.565.10">
    <property type="entry name" value="Histidine kinase-like ATPase, C-terminal domain"/>
    <property type="match status" value="1"/>
</dbReference>
<dbReference type="PANTHER" id="PTHR41523">
    <property type="entry name" value="TWO-COMPONENT SYSTEM SENSOR PROTEIN"/>
    <property type="match status" value="1"/>
</dbReference>
<dbReference type="InterPro" id="IPR011495">
    <property type="entry name" value="Sig_transdc_His_kin_sub2_dim/P"/>
</dbReference>
<keyword evidence="10 13" id="KW-1133">Transmembrane helix</keyword>
<protein>
    <recommendedName>
        <fullName evidence="3">histidine kinase</fullName>
        <ecNumber evidence="3">2.7.13.3</ecNumber>
    </recommendedName>
</protein>
<evidence type="ECO:0000313" key="15">
    <source>
        <dbReference type="EMBL" id="MBB4615961.1"/>
    </source>
</evidence>
<evidence type="ECO:0000256" key="12">
    <source>
        <dbReference type="ARBA" id="ARBA00023136"/>
    </source>
</evidence>
<evidence type="ECO:0000256" key="3">
    <source>
        <dbReference type="ARBA" id="ARBA00012438"/>
    </source>
</evidence>
<evidence type="ECO:0000256" key="6">
    <source>
        <dbReference type="ARBA" id="ARBA00022692"/>
    </source>
</evidence>
<feature type="transmembrane region" description="Helical" evidence="13">
    <location>
        <begin position="61"/>
        <end position="77"/>
    </location>
</feature>
<dbReference type="AlphaFoldDB" id="A0A7W7EWD2"/>
<keyword evidence="4" id="KW-0597">Phosphoprotein</keyword>
<evidence type="ECO:0000256" key="9">
    <source>
        <dbReference type="ARBA" id="ARBA00022840"/>
    </source>
</evidence>
<gene>
    <name evidence="15" type="ORF">GGQ96_000067</name>
</gene>
<comment type="subcellular location">
    <subcellularLocation>
        <location evidence="2">Membrane</location>
        <topology evidence="2">Multi-pass membrane protein</topology>
    </subcellularLocation>
</comment>
<comment type="catalytic activity">
    <reaction evidence="1">
        <text>ATP + protein L-histidine = ADP + protein N-phospho-L-histidine.</text>
        <dbReference type="EC" id="2.7.13.3"/>
    </reaction>
</comment>
<evidence type="ECO:0000256" key="2">
    <source>
        <dbReference type="ARBA" id="ARBA00004141"/>
    </source>
</evidence>
<feature type="domain" description="Histidine kinase/HSP90-like ATPase" evidence="14">
    <location>
        <begin position="225"/>
        <end position="319"/>
    </location>
</feature>
<evidence type="ECO:0000256" key="5">
    <source>
        <dbReference type="ARBA" id="ARBA00022679"/>
    </source>
</evidence>
<keyword evidence="5" id="KW-0808">Transferase</keyword>
<dbReference type="Pfam" id="PF13493">
    <property type="entry name" value="DUF4118"/>
    <property type="match status" value="1"/>
</dbReference>
<dbReference type="SUPFAM" id="SSF55874">
    <property type="entry name" value="ATPase domain of HSP90 chaperone/DNA topoisomerase II/histidine kinase"/>
    <property type="match status" value="1"/>
</dbReference>
<dbReference type="InterPro" id="IPR025201">
    <property type="entry name" value="KdpD_TM"/>
</dbReference>
<dbReference type="EC" id="2.7.13.3" evidence="3"/>
<feature type="transmembrane region" description="Helical" evidence="13">
    <location>
        <begin position="89"/>
        <end position="107"/>
    </location>
</feature>
<name>A0A7W7EWD2_9SPHN</name>
<dbReference type="Pfam" id="PF07568">
    <property type="entry name" value="HisKA_2"/>
    <property type="match status" value="1"/>
</dbReference>
<evidence type="ECO:0000256" key="13">
    <source>
        <dbReference type="SAM" id="Phobius"/>
    </source>
</evidence>
<dbReference type="PANTHER" id="PTHR41523:SF8">
    <property type="entry name" value="ETHYLENE RESPONSE SENSOR PROTEIN"/>
    <property type="match status" value="1"/>
</dbReference>
<keyword evidence="9" id="KW-0067">ATP-binding</keyword>
<accession>A0A7W7EWD2</accession>
<dbReference type="Pfam" id="PF02518">
    <property type="entry name" value="HATPase_c"/>
    <property type="match status" value="1"/>
</dbReference>
<keyword evidence="16" id="KW-1185">Reference proteome</keyword>
<reference evidence="15 16" key="1">
    <citation type="submission" date="2020-08" db="EMBL/GenBank/DDBJ databases">
        <title>Genomic Encyclopedia of Type Strains, Phase IV (KMG-IV): sequencing the most valuable type-strain genomes for metagenomic binning, comparative biology and taxonomic classification.</title>
        <authorList>
            <person name="Goeker M."/>
        </authorList>
    </citation>
    <scope>NUCLEOTIDE SEQUENCE [LARGE SCALE GENOMIC DNA]</scope>
    <source>
        <strain evidence="15 16">DSM 15867</strain>
    </source>
</reference>
<dbReference type="GO" id="GO:0000160">
    <property type="term" value="P:phosphorelay signal transduction system"/>
    <property type="evidence" value="ECO:0007669"/>
    <property type="project" value="UniProtKB-KW"/>
</dbReference>
<comment type="caution">
    <text evidence="15">The sequence shown here is derived from an EMBL/GenBank/DDBJ whole genome shotgun (WGS) entry which is preliminary data.</text>
</comment>
<dbReference type="EMBL" id="JACHNY010000001">
    <property type="protein sequence ID" value="MBB4615961.1"/>
    <property type="molecule type" value="Genomic_DNA"/>
</dbReference>
<dbReference type="InterPro" id="IPR036890">
    <property type="entry name" value="HATPase_C_sf"/>
</dbReference>
<evidence type="ECO:0000256" key="11">
    <source>
        <dbReference type="ARBA" id="ARBA00023012"/>
    </source>
</evidence>
<dbReference type="Proteomes" id="UP000574769">
    <property type="component" value="Unassembled WGS sequence"/>
</dbReference>
<feature type="transmembrane region" description="Helical" evidence="13">
    <location>
        <begin position="12"/>
        <end position="31"/>
    </location>
</feature>
<dbReference type="RefSeq" id="WP_246359980.1">
    <property type="nucleotide sequence ID" value="NZ_JACHNY010000001.1"/>
</dbReference>
<dbReference type="GO" id="GO:0005524">
    <property type="term" value="F:ATP binding"/>
    <property type="evidence" value="ECO:0007669"/>
    <property type="project" value="UniProtKB-KW"/>
</dbReference>
<sequence length="320" mass="34094">MLRLLAGPPLNVIARYAASALIVSLTALLRYSLEGTLHNFPILLFYPAVFLCALVFDRGSGFFATILSAFLAAYLFIEPRFSLRIGGENAIAVGIFILIGFTMAATTEMLRRTIARLDESERTKALVLQELAHRTKNDLTIISSAIQLQSRAASNPEVSEALDAANARVLVVARAQERLRGDGDGGHVDLAEYIETLCQGLGDLLRDVRPIAVRVTCDPIEVPSSVAIHVGLIVNELVTNSLKYAYPGERGGIVTVVVARAGAKMTVTVTDDGAGCPEGAEPGLGSKLVRLLAKQMGGSVQHEAVDKGFCTHVTLGDPGL</sequence>
<keyword evidence="11" id="KW-0902">Two-component regulatory system</keyword>
<evidence type="ECO:0000256" key="1">
    <source>
        <dbReference type="ARBA" id="ARBA00000085"/>
    </source>
</evidence>
<evidence type="ECO:0000256" key="10">
    <source>
        <dbReference type="ARBA" id="ARBA00022989"/>
    </source>
</evidence>
<proteinExistence type="predicted"/>
<organism evidence="15 16">
    <name type="scientific">Sphingomonas abaci</name>
    <dbReference type="NCBI Taxonomy" id="237611"/>
    <lineage>
        <taxon>Bacteria</taxon>
        <taxon>Pseudomonadati</taxon>
        <taxon>Pseudomonadota</taxon>
        <taxon>Alphaproteobacteria</taxon>
        <taxon>Sphingomonadales</taxon>
        <taxon>Sphingomonadaceae</taxon>
        <taxon>Sphingomonas</taxon>
    </lineage>
</organism>